<dbReference type="EMBL" id="LIAE01006552">
    <property type="protein sequence ID" value="PAV87754.1"/>
    <property type="molecule type" value="Genomic_DNA"/>
</dbReference>
<feature type="compositionally biased region" description="Basic and acidic residues" evidence="1">
    <location>
        <begin position="69"/>
        <end position="87"/>
    </location>
</feature>
<protein>
    <submittedName>
        <fullName evidence="2">Uncharacterized protein</fullName>
    </submittedName>
</protein>
<keyword evidence="3" id="KW-1185">Reference proteome</keyword>
<comment type="caution">
    <text evidence="2">The sequence shown here is derived from an EMBL/GenBank/DDBJ whole genome shotgun (WGS) entry which is preliminary data.</text>
</comment>
<dbReference type="OrthoDB" id="5983381at2759"/>
<name>A0A2A2LNG1_9BILA</name>
<sequence length="87" mass="9706">MTQFSKLEGKVWVELREARKESESESEKGKGKGRIKRDYDGYGLERGLTYDFCECEHNSLCPAGSKGKNGKDGLNGEHGRKGEPVII</sequence>
<dbReference type="AlphaFoldDB" id="A0A2A2LNG1"/>
<evidence type="ECO:0000313" key="2">
    <source>
        <dbReference type="EMBL" id="PAV87754.1"/>
    </source>
</evidence>
<feature type="region of interest" description="Disordered" evidence="1">
    <location>
        <begin position="64"/>
        <end position="87"/>
    </location>
</feature>
<evidence type="ECO:0000313" key="3">
    <source>
        <dbReference type="Proteomes" id="UP000218231"/>
    </source>
</evidence>
<dbReference type="Proteomes" id="UP000218231">
    <property type="component" value="Unassembled WGS sequence"/>
</dbReference>
<gene>
    <name evidence="2" type="ORF">WR25_03788</name>
</gene>
<evidence type="ECO:0000256" key="1">
    <source>
        <dbReference type="SAM" id="MobiDB-lite"/>
    </source>
</evidence>
<reference evidence="2 3" key="1">
    <citation type="journal article" date="2017" name="Curr. Biol.">
        <title>Genome architecture and evolution of a unichromosomal asexual nematode.</title>
        <authorList>
            <person name="Fradin H."/>
            <person name="Zegar C."/>
            <person name="Gutwein M."/>
            <person name="Lucas J."/>
            <person name="Kovtun M."/>
            <person name="Corcoran D."/>
            <person name="Baugh L.R."/>
            <person name="Kiontke K."/>
            <person name="Gunsalus K."/>
            <person name="Fitch D.H."/>
            <person name="Piano F."/>
        </authorList>
    </citation>
    <scope>NUCLEOTIDE SEQUENCE [LARGE SCALE GENOMIC DNA]</scope>
    <source>
        <strain evidence="2">PF1309</strain>
    </source>
</reference>
<accession>A0A2A2LNG1</accession>
<feature type="region of interest" description="Disordered" evidence="1">
    <location>
        <begin position="17"/>
        <end position="38"/>
    </location>
</feature>
<proteinExistence type="predicted"/>
<organism evidence="2 3">
    <name type="scientific">Diploscapter pachys</name>
    <dbReference type="NCBI Taxonomy" id="2018661"/>
    <lineage>
        <taxon>Eukaryota</taxon>
        <taxon>Metazoa</taxon>
        <taxon>Ecdysozoa</taxon>
        <taxon>Nematoda</taxon>
        <taxon>Chromadorea</taxon>
        <taxon>Rhabditida</taxon>
        <taxon>Rhabditina</taxon>
        <taxon>Rhabditomorpha</taxon>
        <taxon>Rhabditoidea</taxon>
        <taxon>Rhabditidae</taxon>
        <taxon>Diploscapter</taxon>
    </lineage>
</organism>